<comment type="caution">
    <text evidence="1">The sequence shown here is derived from an EMBL/GenBank/DDBJ whole genome shotgun (WGS) entry which is preliminary data.</text>
</comment>
<evidence type="ECO:0000313" key="2">
    <source>
        <dbReference type="Proteomes" id="UP000290608"/>
    </source>
</evidence>
<sequence length="275" mass="30691">MAKPVSKLGDFKGTIDGITYYTLNGERICRKAAPPSKEQIHNDPRFAAVKQNNNEFGGASAYAKAIRNELAPYLNTFKDTSFNNRLTSCCLKMAKKGRGIPGQRSINAHNLSEALIGIELHNKYEFDKQLKYSPRLQRTAKGIYIDFSGMQPHDLVGTPKFANQFKLIALQITLPEYTWDTSIQKYTPVKPGVAPANTHLTTPPIAISDIPEPLEFYIPIPKNKTHKPIQSNPSPAAHEAKETHILWLGIQYGKQHNGQFIALETGRAMQCIAVY</sequence>
<dbReference type="RefSeq" id="WP_073100942.1">
    <property type="nucleotide sequence ID" value="NZ_QOVL01000026.1"/>
</dbReference>
<proteinExistence type="predicted"/>
<dbReference type="Proteomes" id="UP000290608">
    <property type="component" value="Unassembled WGS sequence"/>
</dbReference>
<dbReference type="AlphaFoldDB" id="A0A4Q0PBN5"/>
<reference evidence="1 2" key="1">
    <citation type="submission" date="2018-07" db="EMBL/GenBank/DDBJ databases">
        <title>Leeuwenhoekiella genomics.</title>
        <authorList>
            <person name="Tahon G."/>
            <person name="Willems A."/>
        </authorList>
    </citation>
    <scope>NUCLEOTIDE SEQUENCE [LARGE SCALE GENOMIC DNA]</scope>
    <source>
        <strain evidence="1 2">LMG 1345</strain>
    </source>
</reference>
<dbReference type="STRING" id="1122159.SAMN02745246_03928"/>
<evidence type="ECO:0000313" key="1">
    <source>
        <dbReference type="EMBL" id="RXG24147.1"/>
    </source>
</evidence>
<protein>
    <submittedName>
        <fullName evidence="1">Uncharacterized protein</fullName>
    </submittedName>
</protein>
<dbReference type="EMBL" id="QOVL01000026">
    <property type="protein sequence ID" value="RXG24147.1"/>
    <property type="molecule type" value="Genomic_DNA"/>
</dbReference>
<gene>
    <name evidence="1" type="ORF">DSL99_3789</name>
</gene>
<organism evidence="1 2">
    <name type="scientific">Leeuwenhoekiella marinoflava</name>
    <dbReference type="NCBI Taxonomy" id="988"/>
    <lineage>
        <taxon>Bacteria</taxon>
        <taxon>Pseudomonadati</taxon>
        <taxon>Bacteroidota</taxon>
        <taxon>Flavobacteriia</taxon>
        <taxon>Flavobacteriales</taxon>
        <taxon>Flavobacteriaceae</taxon>
        <taxon>Leeuwenhoekiella</taxon>
    </lineage>
</organism>
<name>A0A4Q0PBN5_9FLAO</name>
<accession>A0A4Q0PBN5</accession>